<evidence type="ECO:0000256" key="8">
    <source>
        <dbReference type="RuleBase" id="RU366003"/>
    </source>
</evidence>
<comment type="pathway">
    <text evidence="1 8">Amino-acid biosynthesis; L-histidine biosynthesis; L-histidine from 5-phospho-alpha-D-ribose 1-diphosphate: step 8/9.</text>
</comment>
<evidence type="ECO:0000256" key="2">
    <source>
        <dbReference type="ARBA" id="ARBA00009152"/>
    </source>
</evidence>
<evidence type="ECO:0000259" key="9">
    <source>
        <dbReference type="Pfam" id="PF02811"/>
    </source>
</evidence>
<comment type="catalytic activity">
    <reaction evidence="7 8">
        <text>L-histidinol phosphate + H2O = L-histidinol + phosphate</text>
        <dbReference type="Rhea" id="RHEA:14465"/>
        <dbReference type="ChEBI" id="CHEBI:15377"/>
        <dbReference type="ChEBI" id="CHEBI:43474"/>
        <dbReference type="ChEBI" id="CHEBI:57699"/>
        <dbReference type="ChEBI" id="CHEBI:57980"/>
        <dbReference type="EC" id="3.1.3.15"/>
    </reaction>
</comment>
<proteinExistence type="inferred from homology"/>
<evidence type="ECO:0000256" key="1">
    <source>
        <dbReference type="ARBA" id="ARBA00004970"/>
    </source>
</evidence>
<dbReference type="EMBL" id="CP049003">
    <property type="protein sequence ID" value="QID84809.1"/>
    <property type="molecule type" value="Genomic_DNA"/>
</dbReference>
<evidence type="ECO:0000256" key="7">
    <source>
        <dbReference type="ARBA" id="ARBA00049158"/>
    </source>
</evidence>
<evidence type="ECO:0000256" key="3">
    <source>
        <dbReference type="ARBA" id="ARBA00013085"/>
    </source>
</evidence>
<reference evidence="10 11" key="1">
    <citation type="journal article" date="2019" name="BMC Genomics">
        <title>Chromosome level assembly and comparative genome analysis confirm lager-brewing yeasts originated from a single hybridization.</title>
        <authorList>
            <person name="Salazar A.N."/>
            <person name="Gorter de Vries A.R."/>
            <person name="van den Broek M."/>
            <person name="Brouwers N."/>
            <person name="de la Torre Cortes P."/>
            <person name="Kuijpers N.G.A."/>
            <person name="Daran J.G."/>
            <person name="Abeel T."/>
        </authorList>
    </citation>
    <scope>NUCLEOTIDE SEQUENCE [LARGE SCALE GENOMIC DNA]</scope>
    <source>
        <strain evidence="10 11">CBS 1483</strain>
    </source>
</reference>
<dbReference type="UniPathway" id="UPA00031">
    <property type="reaction ID" value="UER00013"/>
</dbReference>
<evidence type="ECO:0000256" key="5">
    <source>
        <dbReference type="ARBA" id="ARBA00022801"/>
    </source>
</evidence>
<evidence type="ECO:0000256" key="4">
    <source>
        <dbReference type="ARBA" id="ARBA00022605"/>
    </source>
</evidence>
<dbReference type="Proteomes" id="UP000501346">
    <property type="component" value="Chromosome SeVI"/>
</dbReference>
<gene>
    <name evidence="10" type="primary">HIS2_2</name>
    <name evidence="10" type="ORF">GRS66_007340</name>
</gene>
<keyword evidence="4 8" id="KW-0028">Amino-acid biosynthesis</keyword>
<dbReference type="NCBIfam" id="TIGR01856">
    <property type="entry name" value="hisJ_fam"/>
    <property type="match status" value="1"/>
</dbReference>
<dbReference type="InterPro" id="IPR010140">
    <property type="entry name" value="Histidinol_P_phosphatase_HisJ"/>
</dbReference>
<dbReference type="InterPro" id="IPR004013">
    <property type="entry name" value="PHP_dom"/>
</dbReference>
<dbReference type="FunFam" id="3.20.20.140:FF:000088">
    <property type="entry name" value="Histidinol-phosphatase"/>
    <property type="match status" value="1"/>
</dbReference>
<organism evidence="10 11">
    <name type="scientific">Saccharomyces pastorianus</name>
    <name type="common">Lager yeast</name>
    <name type="synonym">Saccharomyces cerevisiae x Saccharomyces eubayanus</name>
    <dbReference type="NCBI Taxonomy" id="27292"/>
    <lineage>
        <taxon>Eukaryota</taxon>
        <taxon>Fungi</taxon>
        <taxon>Dikarya</taxon>
        <taxon>Ascomycota</taxon>
        <taxon>Saccharomycotina</taxon>
        <taxon>Saccharomycetes</taxon>
        <taxon>Saccharomycetales</taxon>
        <taxon>Saccharomycetaceae</taxon>
        <taxon>Saccharomyces</taxon>
    </lineage>
</organism>
<feature type="domain" description="PHP" evidence="9">
    <location>
        <begin position="4"/>
        <end position="244"/>
    </location>
</feature>
<protein>
    <recommendedName>
        <fullName evidence="3 8">Histidinol-phosphatase</fullName>
        <shortName evidence="8">HolPase</shortName>
        <ecNumber evidence="3 8">3.1.3.15</ecNumber>
    </recommendedName>
</protein>
<dbReference type="AlphaFoldDB" id="A0A6C1E727"/>
<evidence type="ECO:0000256" key="6">
    <source>
        <dbReference type="ARBA" id="ARBA00023102"/>
    </source>
</evidence>
<sequence>MHSHHSHSGDYCAHGADPLNSMIDRVVQLGFHTYCLTEHIPRLESKFIYPEELELGDTSDEIITSLETSFKNFLSHAREIKARYAATPEVRTRFIIGTEIESCDMDHIKYAKRVMTENSGILQFCVGSVHHVNGIPIDFDQEQWHNSLHSLNDNFRLFLLSYFHSQYEMLTNVKPLVVGHFDLFKLFLPSGMLVDPKTGLCDKEAGVPIASLDVINQWPDVYDAVVRNLQFIDSYGGTIEINTSALRKGLEEPYPGKAVCDLVKKHCGSRFVLSDDAHGVAQVGVCYGKVKKYIVDVLQLKYLYYLEEGVPPQKVPSVRKLPISQFVNDPFWANI</sequence>
<dbReference type="PANTHER" id="PTHR21039:SF0">
    <property type="entry name" value="HISTIDINOL-PHOSPHATASE"/>
    <property type="match status" value="1"/>
</dbReference>
<evidence type="ECO:0000313" key="10">
    <source>
        <dbReference type="EMBL" id="QID84809.1"/>
    </source>
</evidence>
<name>A0A6C1E727_SACPS</name>
<dbReference type="SUPFAM" id="SSF89550">
    <property type="entry name" value="PHP domain-like"/>
    <property type="match status" value="1"/>
</dbReference>
<evidence type="ECO:0000313" key="11">
    <source>
        <dbReference type="Proteomes" id="UP000501346"/>
    </source>
</evidence>
<dbReference type="OrthoDB" id="5957391at2759"/>
<keyword evidence="5 8" id="KW-0378">Hydrolase</keyword>
<dbReference type="GO" id="GO:0000105">
    <property type="term" value="P:L-histidine biosynthetic process"/>
    <property type="evidence" value="ECO:0007669"/>
    <property type="project" value="UniProtKB-UniRule"/>
</dbReference>
<dbReference type="GO" id="GO:0005737">
    <property type="term" value="C:cytoplasm"/>
    <property type="evidence" value="ECO:0007669"/>
    <property type="project" value="TreeGrafter"/>
</dbReference>
<keyword evidence="11" id="KW-1185">Reference proteome</keyword>
<dbReference type="PANTHER" id="PTHR21039">
    <property type="entry name" value="HISTIDINOL PHOSPHATASE-RELATED"/>
    <property type="match status" value="1"/>
</dbReference>
<keyword evidence="6 8" id="KW-0368">Histidine biosynthesis</keyword>
<accession>A0A6C1E727</accession>
<dbReference type="Pfam" id="PF02811">
    <property type="entry name" value="PHP"/>
    <property type="match status" value="1"/>
</dbReference>
<dbReference type="Gene3D" id="3.20.20.140">
    <property type="entry name" value="Metal-dependent hydrolases"/>
    <property type="match status" value="1"/>
</dbReference>
<comment type="similarity">
    <text evidence="2 8">Belongs to the PHP hydrolase family. HisK subfamily.</text>
</comment>
<dbReference type="EC" id="3.1.3.15" evidence="3 8"/>
<dbReference type="InterPro" id="IPR016195">
    <property type="entry name" value="Pol/histidinol_Pase-like"/>
</dbReference>
<dbReference type="GO" id="GO:0004401">
    <property type="term" value="F:histidinol-phosphatase activity"/>
    <property type="evidence" value="ECO:0007669"/>
    <property type="project" value="UniProtKB-UniRule"/>
</dbReference>